<gene>
    <name evidence="3" type="ORF">OLC1_LOCUS24338</name>
</gene>
<dbReference type="PANTHER" id="PTHR31917">
    <property type="entry name" value="AGENET DOMAIN-CONTAINING PROTEIN-RELATED"/>
    <property type="match status" value="1"/>
</dbReference>
<evidence type="ECO:0000313" key="4">
    <source>
        <dbReference type="Proteomes" id="UP001161247"/>
    </source>
</evidence>
<organism evidence="3 4">
    <name type="scientific">Oldenlandia corymbosa var. corymbosa</name>
    <dbReference type="NCBI Taxonomy" id="529605"/>
    <lineage>
        <taxon>Eukaryota</taxon>
        <taxon>Viridiplantae</taxon>
        <taxon>Streptophyta</taxon>
        <taxon>Embryophyta</taxon>
        <taxon>Tracheophyta</taxon>
        <taxon>Spermatophyta</taxon>
        <taxon>Magnoliopsida</taxon>
        <taxon>eudicotyledons</taxon>
        <taxon>Gunneridae</taxon>
        <taxon>Pentapetalae</taxon>
        <taxon>asterids</taxon>
        <taxon>lamiids</taxon>
        <taxon>Gentianales</taxon>
        <taxon>Rubiaceae</taxon>
        <taxon>Rubioideae</taxon>
        <taxon>Spermacoceae</taxon>
        <taxon>Hedyotis-Oldenlandia complex</taxon>
        <taxon>Oldenlandia</taxon>
    </lineage>
</organism>
<feature type="compositionally biased region" description="Basic and acidic residues" evidence="1">
    <location>
        <begin position="191"/>
        <end position="200"/>
    </location>
</feature>
<name>A0AAV1EFX9_OLDCO</name>
<feature type="domain" description="Agenet" evidence="2">
    <location>
        <begin position="29"/>
        <end position="98"/>
    </location>
</feature>
<protein>
    <submittedName>
        <fullName evidence="3">OLC1v1020057C3</fullName>
    </submittedName>
</protein>
<evidence type="ECO:0000256" key="1">
    <source>
        <dbReference type="SAM" id="MobiDB-lite"/>
    </source>
</evidence>
<feature type="region of interest" description="Disordered" evidence="1">
    <location>
        <begin position="169"/>
        <end position="200"/>
    </location>
</feature>
<dbReference type="InterPro" id="IPR008395">
    <property type="entry name" value="Agenet-like_dom"/>
</dbReference>
<dbReference type="InterPro" id="IPR014002">
    <property type="entry name" value="Agenet_dom_plant"/>
</dbReference>
<evidence type="ECO:0000259" key="2">
    <source>
        <dbReference type="SMART" id="SM00743"/>
    </source>
</evidence>
<sequence length="200" mass="22813">MPPPSAAISRFCSDPARPGHREVPANATMKFKIGEEVEVSIQDEGFENSYYEATIISKEKGSSKYQVRYKTLLNGDESGPMEEVVNADQLRPLPPQVPVIGFSLYEAADVYEHDGWWGGIIYGKFQSEYFLFHPATGEEKPYPFDKFRVHHEWRDDKWICHKAGIVSNPEEVKNKQEGTTSRVSKRRRIKSQADDDKTGE</sequence>
<dbReference type="Gene3D" id="2.30.30.140">
    <property type="match status" value="1"/>
</dbReference>
<reference evidence="3" key="1">
    <citation type="submission" date="2023-03" db="EMBL/GenBank/DDBJ databases">
        <authorList>
            <person name="Julca I."/>
        </authorList>
    </citation>
    <scope>NUCLEOTIDE SEQUENCE</scope>
</reference>
<proteinExistence type="predicted"/>
<evidence type="ECO:0000313" key="3">
    <source>
        <dbReference type="EMBL" id="CAI9118478.1"/>
    </source>
</evidence>
<dbReference type="Pfam" id="PF05641">
    <property type="entry name" value="Agenet"/>
    <property type="match status" value="1"/>
</dbReference>
<dbReference type="Proteomes" id="UP001161247">
    <property type="component" value="Chromosome 9"/>
</dbReference>
<dbReference type="AlphaFoldDB" id="A0AAV1EFX9"/>
<keyword evidence="4" id="KW-1185">Reference proteome</keyword>
<dbReference type="CDD" id="cd20405">
    <property type="entry name" value="Tudor_Agenet_AtDUF_rpt1_3"/>
    <property type="match status" value="1"/>
</dbReference>
<accession>A0AAV1EFX9</accession>
<dbReference type="SMART" id="SM00743">
    <property type="entry name" value="Agenet"/>
    <property type="match status" value="2"/>
</dbReference>
<feature type="domain" description="Agenet" evidence="2">
    <location>
        <begin position="100"/>
        <end position="155"/>
    </location>
</feature>
<dbReference type="EMBL" id="OX459126">
    <property type="protein sequence ID" value="CAI9118478.1"/>
    <property type="molecule type" value="Genomic_DNA"/>
</dbReference>
<dbReference type="PANTHER" id="PTHR31917:SF148">
    <property type="entry name" value="DUF724 DOMAIN-CONTAINING PROTEIN 2"/>
    <property type="match status" value="1"/>
</dbReference>